<organism evidence="1">
    <name type="scientific">viral metagenome</name>
    <dbReference type="NCBI Taxonomy" id="1070528"/>
    <lineage>
        <taxon>unclassified sequences</taxon>
        <taxon>metagenomes</taxon>
        <taxon>organismal metagenomes</taxon>
    </lineage>
</organism>
<sequence length="84" mass="9763">MIDLISRAEALRVLEELSERLAMEGRRARSEELDFDKRDRLFAESDGVDAAIEQIRALPAVHAVRMDSPRNKYIDDWYKDGKLE</sequence>
<name>A0A6M3LX61_9ZZZZ</name>
<proteinExistence type="predicted"/>
<dbReference type="AlphaFoldDB" id="A0A6M3LX61"/>
<protein>
    <submittedName>
        <fullName evidence="1">Uncharacterized protein</fullName>
    </submittedName>
</protein>
<accession>A0A6M3LX61</accession>
<reference evidence="1" key="1">
    <citation type="submission" date="2020-03" db="EMBL/GenBank/DDBJ databases">
        <title>The deep terrestrial virosphere.</title>
        <authorList>
            <person name="Holmfeldt K."/>
            <person name="Nilsson E."/>
            <person name="Simone D."/>
            <person name="Lopez-Fernandez M."/>
            <person name="Wu X."/>
            <person name="de Brujin I."/>
            <person name="Lundin D."/>
            <person name="Andersson A."/>
            <person name="Bertilsson S."/>
            <person name="Dopson M."/>
        </authorList>
    </citation>
    <scope>NUCLEOTIDE SEQUENCE</scope>
    <source>
        <strain evidence="1">MM415B06522</strain>
    </source>
</reference>
<gene>
    <name evidence="1" type="ORF">MM415B06522_0010</name>
</gene>
<evidence type="ECO:0000313" key="1">
    <source>
        <dbReference type="EMBL" id="QJA97188.1"/>
    </source>
</evidence>
<dbReference type="EMBL" id="MT143470">
    <property type="protein sequence ID" value="QJA97188.1"/>
    <property type="molecule type" value="Genomic_DNA"/>
</dbReference>